<keyword evidence="2 6" id="KW-0489">Methyltransferase</keyword>
<dbReference type="InterPro" id="IPR023451">
    <property type="entry name" value="Thymidate_synth/dCMP_Mease_dom"/>
</dbReference>
<proteinExistence type="predicted"/>
<dbReference type="SUPFAM" id="SSF55831">
    <property type="entry name" value="Thymidylate synthase/dCMP hydroxymethylase"/>
    <property type="match status" value="1"/>
</dbReference>
<dbReference type="InterPro" id="IPR000398">
    <property type="entry name" value="Thymidylate_synthase"/>
</dbReference>
<dbReference type="RefSeq" id="WP_240678135.1">
    <property type="nucleotide sequence ID" value="NZ_JAVRFF010000021.1"/>
</dbReference>
<protein>
    <recommendedName>
        <fullName evidence="1 4">Thymidylate synthase</fullName>
        <ecNumber evidence="1 4">2.1.1.45</ecNumber>
    </recommendedName>
</protein>
<organism evidence="6 7">
    <name type="scientific">Streptomyces hintoniae</name>
    <dbReference type="NCBI Taxonomy" id="3075521"/>
    <lineage>
        <taxon>Bacteria</taxon>
        <taxon>Bacillati</taxon>
        <taxon>Actinomycetota</taxon>
        <taxon>Actinomycetes</taxon>
        <taxon>Kitasatosporales</taxon>
        <taxon>Streptomycetaceae</taxon>
        <taxon>Streptomyces</taxon>
    </lineage>
</organism>
<dbReference type="PANTHER" id="PTHR11548:SF1">
    <property type="entry name" value="THYMIDYLATE SYNTHASE 1"/>
    <property type="match status" value="1"/>
</dbReference>
<evidence type="ECO:0000256" key="2">
    <source>
        <dbReference type="ARBA" id="ARBA00022603"/>
    </source>
</evidence>
<comment type="caution">
    <text evidence="6">The sequence shown here is derived from an EMBL/GenBank/DDBJ whole genome shotgun (WGS) entry which is preliminary data.</text>
</comment>
<evidence type="ECO:0000256" key="3">
    <source>
        <dbReference type="ARBA" id="ARBA00022679"/>
    </source>
</evidence>
<evidence type="ECO:0000259" key="5">
    <source>
        <dbReference type="Pfam" id="PF00303"/>
    </source>
</evidence>
<evidence type="ECO:0000313" key="7">
    <source>
        <dbReference type="Proteomes" id="UP001180489"/>
    </source>
</evidence>
<sequence>MAGSPAGSGGGPGKENLVEYAAFADRTPDSQYRTILENILDHGEPVPTRQGPDALTLMQQTMSFDLANGFPVITDRSMARFWRKPIGELCAFINGATTLDEFAEFGCDWWGPWASESKTSKRGLPPGDIGPGSYGGAFHDFPTAEGGGFDQFRHLVEQISELPADRTHFVSPWIPQYQVRGAGKTPRTTIAPCHGWVHVRVIGGRLHLHMFQRSGDVPVGVPSNMVQYAALLLMLEHLTGFPAARYYHTISDAHIYADQVGGVKLLLDREPRRLPTVTLNDAGRAVTDIHDFRGEHFDIADYEPHPGIGSIPVST</sequence>
<dbReference type="Pfam" id="PF00303">
    <property type="entry name" value="Thymidylat_synt"/>
    <property type="match status" value="1"/>
</dbReference>
<reference evidence="6" key="1">
    <citation type="submission" date="2024-05" db="EMBL/GenBank/DDBJ databases">
        <title>30 novel species of actinomycetes from the DSMZ collection.</title>
        <authorList>
            <person name="Nouioui I."/>
        </authorList>
    </citation>
    <scope>NUCLEOTIDE SEQUENCE</scope>
    <source>
        <strain evidence="6">DSM 41014</strain>
    </source>
</reference>
<dbReference type="PRINTS" id="PR00108">
    <property type="entry name" value="THYMDSNTHASE"/>
</dbReference>
<dbReference type="GO" id="GO:0004799">
    <property type="term" value="F:thymidylate synthase activity"/>
    <property type="evidence" value="ECO:0007669"/>
    <property type="project" value="UniProtKB-EC"/>
</dbReference>
<dbReference type="EC" id="2.1.1.45" evidence="1 4"/>
<feature type="domain" description="Thymidylate synthase/dCMP hydroxymethylase" evidence="5">
    <location>
        <begin position="31"/>
        <end position="308"/>
    </location>
</feature>
<accession>A0ABU2UM90</accession>
<dbReference type="InterPro" id="IPR045097">
    <property type="entry name" value="Thymidate_synth/dCMP_Mease"/>
</dbReference>
<name>A0ABU2UM90_9ACTN</name>
<dbReference type="PANTHER" id="PTHR11548">
    <property type="entry name" value="THYMIDYLATE SYNTHASE 1"/>
    <property type="match status" value="1"/>
</dbReference>
<evidence type="ECO:0000313" key="6">
    <source>
        <dbReference type="EMBL" id="MDT0474397.1"/>
    </source>
</evidence>
<keyword evidence="7" id="KW-1185">Reference proteome</keyword>
<dbReference type="InterPro" id="IPR036926">
    <property type="entry name" value="Thymidate_synth/dCMP_Mease_sf"/>
</dbReference>
<dbReference type="CDD" id="cd00351">
    <property type="entry name" value="TS_Pyrimidine_HMase"/>
    <property type="match status" value="1"/>
</dbReference>
<evidence type="ECO:0000256" key="1">
    <source>
        <dbReference type="ARBA" id="ARBA00011947"/>
    </source>
</evidence>
<dbReference type="EMBL" id="JAVRFF010000021">
    <property type="protein sequence ID" value="MDT0474397.1"/>
    <property type="molecule type" value="Genomic_DNA"/>
</dbReference>
<dbReference type="NCBIfam" id="TIGR03284">
    <property type="entry name" value="thym_sym"/>
    <property type="match status" value="1"/>
</dbReference>
<dbReference type="Gene3D" id="3.30.572.10">
    <property type="entry name" value="Thymidylate synthase/dCMP hydroxymethylase domain"/>
    <property type="match status" value="1"/>
</dbReference>
<keyword evidence="3 6" id="KW-0808">Transferase</keyword>
<dbReference type="Proteomes" id="UP001180489">
    <property type="component" value="Unassembled WGS sequence"/>
</dbReference>
<dbReference type="GO" id="GO:0032259">
    <property type="term" value="P:methylation"/>
    <property type="evidence" value="ECO:0007669"/>
    <property type="project" value="UniProtKB-KW"/>
</dbReference>
<gene>
    <name evidence="6" type="primary">thyA</name>
    <name evidence="6" type="ORF">RM863_19935</name>
</gene>
<evidence type="ECO:0000256" key="4">
    <source>
        <dbReference type="NCBIfam" id="TIGR03284"/>
    </source>
</evidence>